<organism evidence="1 2">
    <name type="scientific">Staphylococcus phage JD007</name>
    <dbReference type="NCBI Taxonomy" id="1239383"/>
    <lineage>
        <taxon>Viruses</taxon>
        <taxon>Duplodnaviria</taxon>
        <taxon>Heunggongvirae</taxon>
        <taxon>Uroviricota</taxon>
        <taxon>Caudoviricetes</taxon>
        <taxon>Herelleviridae</taxon>
        <taxon>Twortvirinae</taxon>
        <taxon>Kayvirus</taxon>
        <taxon>Kayvirus JD7</taxon>
    </lineage>
</organism>
<dbReference type="GeneID" id="14181316"/>
<proteinExistence type="predicted"/>
<reference evidence="1 2" key="1">
    <citation type="journal article" date="2012" name="J. Virol.">
        <title>Complete Genome Sequence of Wide-Host-Range Staphylococcus aureus Phage JD007.</title>
        <authorList>
            <person name="Cui Z."/>
            <person name="Song Z."/>
            <person name="Wang Y."/>
            <person name="Zeng L."/>
            <person name="Shen W."/>
            <person name="Wang Z."/>
            <person name="Li Q."/>
            <person name="He P."/>
            <person name="Qin J."/>
            <person name="Guo X."/>
        </authorList>
    </citation>
    <scope>NUCLEOTIDE SEQUENCE [LARGE SCALE GENOMIC DNA]</scope>
</reference>
<protein>
    <submittedName>
        <fullName evidence="1">Uncharacterized protein</fullName>
    </submittedName>
</protein>
<evidence type="ECO:0000313" key="1">
    <source>
        <dbReference type="EMBL" id="AFV50811.1"/>
    </source>
</evidence>
<dbReference type="EMBL" id="JX878671">
    <property type="protein sequence ID" value="AFV50811.1"/>
    <property type="molecule type" value="Genomic_DNA"/>
</dbReference>
<name>K7QMN0_9CAUD</name>
<dbReference type="KEGG" id="vg:14181316"/>
<evidence type="ECO:0000313" key="2">
    <source>
        <dbReference type="Proteomes" id="UP000009395"/>
    </source>
</evidence>
<dbReference type="Proteomes" id="UP000009395">
    <property type="component" value="Segment"/>
</dbReference>
<sequence length="79" mass="9792">MYILERTIRGFAGQTEDILPYYFKSKKEIVNFLKLMEFRKEETNYWVKKNGNYTIIIRAKRILYIEEHIQKLKEWENDL</sequence>
<keyword evidence="2" id="KW-1185">Reference proteome</keyword>
<accession>K7QMN0</accession>
<dbReference type="RefSeq" id="YP_007112876.1">
    <property type="nucleotide sequence ID" value="NC_019726.1"/>
</dbReference>